<proteinExistence type="predicted"/>
<sequence length="50" mass="6177">MQSCRSMLFTELKKTIHNEEMTNEQFSEMIFKRHLIRQQDINIYIKETKN</sequence>
<dbReference type="EMBL" id="SNRY01002404">
    <property type="protein sequence ID" value="KAA6325239.1"/>
    <property type="molecule type" value="Genomic_DNA"/>
</dbReference>
<comment type="caution">
    <text evidence="1">The sequence shown here is derived from an EMBL/GenBank/DDBJ whole genome shotgun (WGS) entry which is preliminary data.</text>
</comment>
<evidence type="ECO:0000313" key="1">
    <source>
        <dbReference type="EMBL" id="KAA6325239.1"/>
    </source>
</evidence>
<accession>A0A5J4QVE8</accession>
<protein>
    <submittedName>
        <fullName evidence="1">Uncharacterized protein</fullName>
    </submittedName>
</protein>
<organism evidence="1">
    <name type="scientific">termite gut metagenome</name>
    <dbReference type="NCBI Taxonomy" id="433724"/>
    <lineage>
        <taxon>unclassified sequences</taxon>
        <taxon>metagenomes</taxon>
        <taxon>organismal metagenomes</taxon>
    </lineage>
</organism>
<name>A0A5J4QVE8_9ZZZZ</name>
<dbReference type="AlphaFoldDB" id="A0A5J4QVE8"/>
<gene>
    <name evidence="1" type="ORF">EZS27_025528</name>
</gene>
<reference evidence="1" key="1">
    <citation type="submission" date="2019-03" db="EMBL/GenBank/DDBJ databases">
        <title>Single cell metagenomics reveals metabolic interactions within the superorganism composed of flagellate Streblomastix strix and complex community of Bacteroidetes bacteria on its surface.</title>
        <authorList>
            <person name="Treitli S.C."/>
            <person name="Kolisko M."/>
            <person name="Husnik F."/>
            <person name="Keeling P."/>
            <person name="Hampl V."/>
        </authorList>
    </citation>
    <scope>NUCLEOTIDE SEQUENCE</scope>
    <source>
        <strain evidence="1">STM</strain>
    </source>
</reference>